<evidence type="ECO:0000313" key="3">
    <source>
        <dbReference type="Proteomes" id="UP000762676"/>
    </source>
</evidence>
<evidence type="ECO:0000256" key="1">
    <source>
        <dbReference type="SAM" id="MobiDB-lite"/>
    </source>
</evidence>
<dbReference type="InterPro" id="IPR008547">
    <property type="entry name" value="DUF829_TMEM53"/>
</dbReference>
<sequence length="338" mass="38018">MVVHSAVRLGLCQLSRTGGGLLWNQAGASLSMPAVRLAPVGSLCVWRRCESSLPAVHTKQLTANIQLKTLQEPASQPRPLILLFGWMLAKQRHLDKYGNLYHSKGFDVLSLKMRPGQVLIPQRAQATVEQLLSLLLTPELRSRPLMVHGFSVGGYMYGEYLVKLEQHAQMYADIRDRMVGQIFDSPVDFEGVPSGFATVLTKNPMGQKFIQKSLELYLQLLEGPVTSHYLRSSDAFHSNNLRLPSMMLYSRSDPIGVDRNIEKVMVKWKKMGIPVMSRCWQSSPHVSHFHRHPDEYVEAVLKFLDSVGLSGSGQTRSDRQLQRDREQGKTAAELQQAQ</sequence>
<dbReference type="AlphaFoldDB" id="A0AAV4FDC7"/>
<dbReference type="PANTHER" id="PTHR20908">
    <property type="entry name" value="LD15586P"/>
    <property type="match status" value="1"/>
</dbReference>
<keyword evidence="2" id="KW-0812">Transmembrane</keyword>
<dbReference type="PANTHER" id="PTHR20908:SF1">
    <property type="entry name" value="LD15586P"/>
    <property type="match status" value="1"/>
</dbReference>
<dbReference type="GO" id="GO:0017171">
    <property type="term" value="F:serine hydrolase activity"/>
    <property type="evidence" value="ECO:0007669"/>
    <property type="project" value="TreeGrafter"/>
</dbReference>
<feature type="region of interest" description="Disordered" evidence="1">
    <location>
        <begin position="310"/>
        <end position="338"/>
    </location>
</feature>
<gene>
    <name evidence="2" type="ORF">ElyMa_005663900</name>
</gene>
<keyword evidence="3" id="KW-1185">Reference proteome</keyword>
<evidence type="ECO:0000313" key="2">
    <source>
        <dbReference type="EMBL" id="GFR70860.1"/>
    </source>
</evidence>
<keyword evidence="2" id="KW-0472">Membrane</keyword>
<dbReference type="SUPFAM" id="SSF53474">
    <property type="entry name" value="alpha/beta-Hydrolases"/>
    <property type="match status" value="1"/>
</dbReference>
<dbReference type="EMBL" id="BMAT01011341">
    <property type="protein sequence ID" value="GFR70860.1"/>
    <property type="molecule type" value="Genomic_DNA"/>
</dbReference>
<name>A0AAV4FDC7_9GAST</name>
<organism evidence="2 3">
    <name type="scientific">Elysia marginata</name>
    <dbReference type="NCBI Taxonomy" id="1093978"/>
    <lineage>
        <taxon>Eukaryota</taxon>
        <taxon>Metazoa</taxon>
        <taxon>Spiralia</taxon>
        <taxon>Lophotrochozoa</taxon>
        <taxon>Mollusca</taxon>
        <taxon>Gastropoda</taxon>
        <taxon>Heterobranchia</taxon>
        <taxon>Euthyneura</taxon>
        <taxon>Panpulmonata</taxon>
        <taxon>Sacoglossa</taxon>
        <taxon>Placobranchoidea</taxon>
        <taxon>Plakobranchidae</taxon>
        <taxon>Elysia</taxon>
    </lineage>
</organism>
<comment type="caution">
    <text evidence="2">The sequence shown here is derived from an EMBL/GenBank/DDBJ whole genome shotgun (WGS) entry which is preliminary data.</text>
</comment>
<protein>
    <submittedName>
        <fullName evidence="2">Transmembrane protein 53</fullName>
    </submittedName>
</protein>
<accession>A0AAV4FDC7</accession>
<dbReference type="Pfam" id="PF05705">
    <property type="entry name" value="DUF829"/>
    <property type="match status" value="1"/>
</dbReference>
<dbReference type="InterPro" id="IPR029058">
    <property type="entry name" value="AB_hydrolase_fold"/>
</dbReference>
<proteinExistence type="predicted"/>
<reference evidence="2 3" key="1">
    <citation type="journal article" date="2021" name="Elife">
        <title>Chloroplast acquisition without the gene transfer in kleptoplastic sea slugs, Plakobranchus ocellatus.</title>
        <authorList>
            <person name="Maeda T."/>
            <person name="Takahashi S."/>
            <person name="Yoshida T."/>
            <person name="Shimamura S."/>
            <person name="Takaki Y."/>
            <person name="Nagai Y."/>
            <person name="Toyoda A."/>
            <person name="Suzuki Y."/>
            <person name="Arimoto A."/>
            <person name="Ishii H."/>
            <person name="Satoh N."/>
            <person name="Nishiyama T."/>
            <person name="Hasebe M."/>
            <person name="Maruyama T."/>
            <person name="Minagawa J."/>
            <person name="Obokata J."/>
            <person name="Shigenobu S."/>
        </authorList>
    </citation>
    <scope>NUCLEOTIDE SEQUENCE [LARGE SCALE GENOMIC DNA]</scope>
</reference>
<dbReference type="Proteomes" id="UP000762676">
    <property type="component" value="Unassembled WGS sequence"/>
</dbReference>
<feature type="compositionally biased region" description="Basic and acidic residues" evidence="1">
    <location>
        <begin position="316"/>
        <end position="328"/>
    </location>
</feature>
<dbReference type="Gene3D" id="3.40.50.1820">
    <property type="entry name" value="alpha/beta hydrolase"/>
    <property type="match status" value="1"/>
</dbReference>